<dbReference type="SUPFAM" id="SSF51905">
    <property type="entry name" value="FAD/NAD(P)-binding domain"/>
    <property type="match status" value="1"/>
</dbReference>
<name>A0A7W9KPC1_9PSEU</name>
<dbReference type="InterPro" id="IPR006076">
    <property type="entry name" value="FAD-dep_OxRdtase"/>
</dbReference>
<organism evidence="3 4">
    <name type="scientific">Kutzneria kofuensis</name>
    <dbReference type="NCBI Taxonomy" id="103725"/>
    <lineage>
        <taxon>Bacteria</taxon>
        <taxon>Bacillati</taxon>
        <taxon>Actinomycetota</taxon>
        <taxon>Actinomycetes</taxon>
        <taxon>Pseudonocardiales</taxon>
        <taxon>Pseudonocardiaceae</taxon>
        <taxon>Kutzneria</taxon>
    </lineage>
</organism>
<dbReference type="RefSeq" id="WP_184867935.1">
    <property type="nucleotide sequence ID" value="NZ_BAAAWY010000101.1"/>
</dbReference>
<gene>
    <name evidence="3" type="ORF">BJ998_007447</name>
</gene>
<dbReference type="PANTHER" id="PTHR13847">
    <property type="entry name" value="SARCOSINE DEHYDROGENASE-RELATED"/>
    <property type="match status" value="1"/>
</dbReference>
<protein>
    <submittedName>
        <fullName evidence="3">Glycine/D-amino acid oxidase-like deaminating enzyme</fullName>
    </submittedName>
</protein>
<comment type="caution">
    <text evidence="3">The sequence shown here is derived from an EMBL/GenBank/DDBJ whole genome shotgun (WGS) entry which is preliminary data.</text>
</comment>
<dbReference type="Pfam" id="PF01266">
    <property type="entry name" value="DAO"/>
    <property type="match status" value="1"/>
</dbReference>
<evidence type="ECO:0000313" key="4">
    <source>
        <dbReference type="Proteomes" id="UP000585638"/>
    </source>
</evidence>
<dbReference type="Proteomes" id="UP000585638">
    <property type="component" value="Unassembled WGS sequence"/>
</dbReference>
<dbReference type="EMBL" id="JACHIR010000001">
    <property type="protein sequence ID" value="MBB5896251.1"/>
    <property type="molecule type" value="Genomic_DNA"/>
</dbReference>
<accession>A0A7W9KPC1</accession>
<evidence type="ECO:0000256" key="1">
    <source>
        <dbReference type="ARBA" id="ARBA00023002"/>
    </source>
</evidence>
<proteinExistence type="predicted"/>
<keyword evidence="1" id="KW-0560">Oxidoreductase</keyword>
<evidence type="ECO:0000259" key="2">
    <source>
        <dbReference type="Pfam" id="PF01266"/>
    </source>
</evidence>
<dbReference type="PANTHER" id="PTHR13847:SF287">
    <property type="entry name" value="FAD-DEPENDENT OXIDOREDUCTASE DOMAIN-CONTAINING PROTEIN 1"/>
    <property type="match status" value="1"/>
</dbReference>
<dbReference type="AlphaFoldDB" id="A0A7W9KPC1"/>
<dbReference type="GO" id="GO:0005737">
    <property type="term" value="C:cytoplasm"/>
    <property type="evidence" value="ECO:0007669"/>
    <property type="project" value="TreeGrafter"/>
</dbReference>
<evidence type="ECO:0000313" key="3">
    <source>
        <dbReference type="EMBL" id="MBB5896251.1"/>
    </source>
</evidence>
<keyword evidence="4" id="KW-1185">Reference proteome</keyword>
<dbReference type="Gene3D" id="3.30.9.10">
    <property type="entry name" value="D-Amino Acid Oxidase, subunit A, domain 2"/>
    <property type="match status" value="1"/>
</dbReference>
<dbReference type="GO" id="GO:0016491">
    <property type="term" value="F:oxidoreductase activity"/>
    <property type="evidence" value="ECO:0007669"/>
    <property type="project" value="UniProtKB-KW"/>
</dbReference>
<reference evidence="3 4" key="1">
    <citation type="submission" date="2020-08" db="EMBL/GenBank/DDBJ databases">
        <title>Sequencing the genomes of 1000 actinobacteria strains.</title>
        <authorList>
            <person name="Klenk H.-P."/>
        </authorList>
    </citation>
    <scope>NUCLEOTIDE SEQUENCE [LARGE SCALE GENOMIC DNA]</scope>
    <source>
        <strain evidence="3 4">DSM 43851</strain>
    </source>
</reference>
<sequence>MTAGVDVAVIGAGVLGCLVAGELADRAPHTSVLVLDRDAIGSGASRRSAGLHLPRGRSERVRAMTVYSQDFYERLRNRDPDAPIRPVPSFVVAGELPGTYLPQAALTAAPVVPGLPNLPDGVGAWSCHGCQHADVSALTQRLARRLRPRVRFAEGTRVTEIVPGEREVRLRLATGDIVTADRVVLAPGPWLNDPAWRELLAPSGSRVKRVVALHLDRMATPADSAVIFEDEDAFLLPLPDRGHWLFSYTCQEWDVDPDDPVRGLSRRHLEEATETLARYAPELAAGRPNGRVFCDAYSPDGEPWVRPVDETGRVVFAGAANGSGYRLAPAVAAEAVDLLLPSDRGEQRDHRSL</sequence>
<feature type="domain" description="FAD dependent oxidoreductase" evidence="2">
    <location>
        <begin position="6"/>
        <end position="338"/>
    </location>
</feature>
<dbReference type="InterPro" id="IPR036188">
    <property type="entry name" value="FAD/NAD-bd_sf"/>
</dbReference>
<dbReference type="Gene3D" id="3.50.50.60">
    <property type="entry name" value="FAD/NAD(P)-binding domain"/>
    <property type="match status" value="1"/>
</dbReference>